<proteinExistence type="predicted"/>
<sequence length="86" mass="9404">MAIHVYDTYATSSSGKILHFDVLLREKSDELAVKYAKAWLAEIGEADATVKSGNCAFCHTTADLPQFDSEIDAKGYAIYKLEGCPV</sequence>
<accession>A0A128FBN5</accession>
<keyword evidence="2" id="KW-1185">Reference proteome</keyword>
<dbReference type="Pfam" id="PF09630">
    <property type="entry name" value="DUF2024"/>
    <property type="match status" value="1"/>
</dbReference>
<dbReference type="AlphaFoldDB" id="A0A128FBN5"/>
<name>A0A128FBN5_9GAMM</name>
<evidence type="ECO:0008006" key="3">
    <source>
        <dbReference type="Google" id="ProtNLM"/>
    </source>
</evidence>
<dbReference type="EMBL" id="FIZX01000004">
    <property type="protein sequence ID" value="CZF84168.1"/>
    <property type="molecule type" value="Genomic_DNA"/>
</dbReference>
<dbReference type="RefSeq" id="WP_062666630.1">
    <property type="nucleotide sequence ID" value="NZ_FIZX01000004.1"/>
</dbReference>
<dbReference type="SUPFAM" id="SSF160766">
    <property type="entry name" value="NE1680-like"/>
    <property type="match status" value="1"/>
</dbReference>
<protein>
    <recommendedName>
        <fullName evidence="3">DUF2024 domain-containing protein</fullName>
    </recommendedName>
</protein>
<dbReference type="STRING" id="1796497.GCE9029_04242"/>
<evidence type="ECO:0000313" key="2">
    <source>
        <dbReference type="Proteomes" id="UP000071641"/>
    </source>
</evidence>
<dbReference type="InterPro" id="IPR018592">
    <property type="entry name" value="DUF2024"/>
</dbReference>
<evidence type="ECO:0000313" key="1">
    <source>
        <dbReference type="EMBL" id="CZF84168.1"/>
    </source>
</evidence>
<organism evidence="1 2">
    <name type="scientific">Grimontia celer</name>
    <dbReference type="NCBI Taxonomy" id="1796497"/>
    <lineage>
        <taxon>Bacteria</taxon>
        <taxon>Pseudomonadati</taxon>
        <taxon>Pseudomonadota</taxon>
        <taxon>Gammaproteobacteria</taxon>
        <taxon>Vibrionales</taxon>
        <taxon>Vibrionaceae</taxon>
        <taxon>Grimontia</taxon>
    </lineage>
</organism>
<dbReference type="OrthoDB" id="9795699at2"/>
<gene>
    <name evidence="1" type="ORF">GCE9029_04242</name>
</gene>
<dbReference type="Proteomes" id="UP000071641">
    <property type="component" value="Unassembled WGS sequence"/>
</dbReference>
<reference evidence="2" key="1">
    <citation type="submission" date="2016-02" db="EMBL/GenBank/DDBJ databases">
        <authorList>
            <person name="Rodrigo-Torres Lidia"/>
            <person name="Arahal R.David."/>
        </authorList>
    </citation>
    <scope>NUCLEOTIDE SEQUENCE [LARGE SCALE GENOMIC DNA]</scope>
    <source>
        <strain evidence="2">CECT 9029</strain>
    </source>
</reference>
<dbReference type="Gene3D" id="3.10.510.10">
    <property type="entry name" value="NE1680-like"/>
    <property type="match status" value="1"/>
</dbReference>
<dbReference type="InterPro" id="IPR023122">
    <property type="entry name" value="NE1680-like_sf"/>
</dbReference>